<evidence type="ECO:0000313" key="4">
    <source>
        <dbReference type="Proteomes" id="UP001203761"/>
    </source>
</evidence>
<keyword evidence="2" id="KW-1133">Transmembrane helix</keyword>
<feature type="region of interest" description="Disordered" evidence="1">
    <location>
        <begin position="1"/>
        <end position="20"/>
    </location>
</feature>
<evidence type="ECO:0000313" key="3">
    <source>
        <dbReference type="EMBL" id="MCL6422974.1"/>
    </source>
</evidence>
<name>A0ABT0R131_9MICO</name>
<feature type="transmembrane region" description="Helical" evidence="2">
    <location>
        <begin position="215"/>
        <end position="235"/>
    </location>
</feature>
<sequence length="237" mass="25540">MSSEALDEAEREEPGAGVVADPESVFGPSRSVVLATILAGILFAVVLEFLVIVSFIGQKLWRSPLLGTDPIFTLPLVLGVGAFVLTVLAVVRILTMWLQVDAHGIRVNGLLRRTRPTAWSEAERVVAVHNIQRASSAAELLDAASTLDGLYVMSREKGRMAAVSGRFFGADAQSATLQRADAAGVPIEEIDEITVKELWQRFPGALSFAEGHPNLTLVALVGFFVGHNVLTFFIWGM</sequence>
<comment type="caution">
    <text evidence="3">The sequence shown here is derived from an EMBL/GenBank/DDBJ whole genome shotgun (WGS) entry which is preliminary data.</text>
</comment>
<evidence type="ECO:0000256" key="2">
    <source>
        <dbReference type="SAM" id="Phobius"/>
    </source>
</evidence>
<keyword evidence="4" id="KW-1185">Reference proteome</keyword>
<dbReference type="EMBL" id="JAKNCJ010000002">
    <property type="protein sequence ID" value="MCL6422974.1"/>
    <property type="molecule type" value="Genomic_DNA"/>
</dbReference>
<evidence type="ECO:0000256" key="1">
    <source>
        <dbReference type="SAM" id="MobiDB-lite"/>
    </source>
</evidence>
<gene>
    <name evidence="3" type="ORF">Bequi_06155</name>
</gene>
<dbReference type="RefSeq" id="WP_249737071.1">
    <property type="nucleotide sequence ID" value="NZ_JAKNCJ010000002.1"/>
</dbReference>
<keyword evidence="2" id="KW-0472">Membrane</keyword>
<protein>
    <submittedName>
        <fullName evidence="3">Uncharacterized protein</fullName>
    </submittedName>
</protein>
<reference evidence="3" key="1">
    <citation type="submission" date="2022-02" db="EMBL/GenBank/DDBJ databases">
        <authorList>
            <person name="Lee M."/>
            <person name="Kim S.-J."/>
            <person name="Jung M.-Y."/>
        </authorList>
    </citation>
    <scope>NUCLEOTIDE SEQUENCE</scope>
    <source>
        <strain evidence="3">JHP9</strain>
    </source>
</reference>
<proteinExistence type="predicted"/>
<feature type="transmembrane region" description="Helical" evidence="2">
    <location>
        <begin position="32"/>
        <end position="56"/>
    </location>
</feature>
<accession>A0ABT0R131</accession>
<dbReference type="Proteomes" id="UP001203761">
    <property type="component" value="Unassembled WGS sequence"/>
</dbReference>
<keyword evidence="2" id="KW-0812">Transmembrane</keyword>
<feature type="transmembrane region" description="Helical" evidence="2">
    <location>
        <begin position="76"/>
        <end position="98"/>
    </location>
</feature>
<organism evidence="3 4">
    <name type="scientific">Brachybacterium equifaecis</name>
    <dbReference type="NCBI Taxonomy" id="2910770"/>
    <lineage>
        <taxon>Bacteria</taxon>
        <taxon>Bacillati</taxon>
        <taxon>Actinomycetota</taxon>
        <taxon>Actinomycetes</taxon>
        <taxon>Micrococcales</taxon>
        <taxon>Dermabacteraceae</taxon>
        <taxon>Brachybacterium</taxon>
    </lineage>
</organism>
<feature type="compositionally biased region" description="Acidic residues" evidence="1">
    <location>
        <begin position="1"/>
        <end position="11"/>
    </location>
</feature>